<dbReference type="InterPro" id="IPR050261">
    <property type="entry name" value="FrsA_esterase"/>
</dbReference>
<dbReference type="Gene3D" id="3.40.50.1820">
    <property type="entry name" value="alpha/beta hydrolase"/>
    <property type="match status" value="2"/>
</dbReference>
<proteinExistence type="inferred from homology"/>
<dbReference type="InterPro" id="IPR029058">
    <property type="entry name" value="AB_hydrolase_fold"/>
</dbReference>
<keyword evidence="3" id="KW-0732">Signal</keyword>
<dbReference type="SUPFAM" id="SSF49785">
    <property type="entry name" value="Galactose-binding domain-like"/>
    <property type="match status" value="1"/>
</dbReference>
<dbReference type="PANTHER" id="PTHR22946:SF9">
    <property type="entry name" value="POLYKETIDE TRANSFERASE AF380"/>
    <property type="match status" value="1"/>
</dbReference>
<evidence type="ECO:0000256" key="3">
    <source>
        <dbReference type="SAM" id="SignalP"/>
    </source>
</evidence>
<evidence type="ECO:0000256" key="1">
    <source>
        <dbReference type="ARBA" id="ARBA00008645"/>
    </source>
</evidence>
<dbReference type="SUPFAM" id="SSF53474">
    <property type="entry name" value="alpha/beta-Hydrolases"/>
    <property type="match status" value="1"/>
</dbReference>
<feature type="domain" description="Xaa-Pro dipeptidyl-peptidase C-terminal" evidence="4">
    <location>
        <begin position="388"/>
        <end position="625"/>
    </location>
</feature>
<feature type="signal peptide" evidence="3">
    <location>
        <begin position="1"/>
        <end position="24"/>
    </location>
</feature>
<protein>
    <recommendedName>
        <fullName evidence="4">Xaa-Pro dipeptidyl-peptidase C-terminal domain-containing protein</fullName>
    </recommendedName>
</protein>
<sequence length="640" mass="67822">MRRAATVLLTAALTSGGLVTLAPAASATADIVPRNLTITVTGLGPEKATCEIDADLYVPRGVSARRPGPALLTTNGFGGTKEDQADYAQSFGHHGYVTLAYTGLGFVDGDDCPITLDDREHDGLAASQLIRFLGGDPSITAVDDVTKERVRIDQVIREDSRTRTRFDPQVGMVGGSYGGQIQFAAAAVEKAARTNRLDAIVPQITWNDLSYSLAPENSTLPKGTARSGSVSTREIGVFKYQWAALFTTLGVANGAQDLPGVVDEASAQAFIEKAATSGNCANFEPQVCQALVEVATQGYPSPASVEYLRSNSVASYMRDVRVPTLLGQGEADTLFNLQESVATYTKLRAQGTPVSLQWQSWGHSDSSPVAGELDERHLERTVQGRSILAWFDHYVRDRGRAPAQNFSYYRDWVYAATNDANKAYATAPSYPVGQERTWYLSGGQTPPLVGGAVIGDPATLAPGGGSLVRDRGAVTPGTSAFGSVSPIGPNYSETSALDQSRPVFDPPGSAISFAGPVLQRPLDVVGSPRVTVQLTSPSASLAEGATGLKLVVHAKLYDVGPDGTPVELPHRLISPVRVTDVDQPLTIELPGIVHRFQPGHRLALVIAGGDMAYRGSDGRHPVTLTTDRNATQMLVLPVVG</sequence>
<evidence type="ECO:0000313" key="5">
    <source>
        <dbReference type="EMBL" id="CAA9214175.1"/>
    </source>
</evidence>
<feature type="chain" id="PRO_5027044332" description="Xaa-Pro dipeptidyl-peptidase C-terminal domain-containing protein" evidence="3">
    <location>
        <begin position="25"/>
        <end position="640"/>
    </location>
</feature>
<keyword evidence="2" id="KW-0378">Hydrolase</keyword>
<dbReference type="InterPro" id="IPR000383">
    <property type="entry name" value="Xaa-Pro-like_dom"/>
</dbReference>
<dbReference type="EMBL" id="CADCTI010000025">
    <property type="protein sequence ID" value="CAA9214175.1"/>
    <property type="molecule type" value="Genomic_DNA"/>
</dbReference>
<evidence type="ECO:0000259" key="4">
    <source>
        <dbReference type="SMART" id="SM00939"/>
    </source>
</evidence>
<dbReference type="SMART" id="SM00939">
    <property type="entry name" value="PepX_C"/>
    <property type="match status" value="1"/>
</dbReference>
<comment type="similarity">
    <text evidence="1">Belongs to the AB hydrolase superfamily.</text>
</comment>
<dbReference type="InterPro" id="IPR005674">
    <property type="entry name" value="CocE/Ser_esterase"/>
</dbReference>
<dbReference type="AlphaFoldDB" id="A0A6J4H3U0"/>
<dbReference type="InterPro" id="IPR008979">
    <property type="entry name" value="Galactose-bd-like_sf"/>
</dbReference>
<dbReference type="PANTHER" id="PTHR22946">
    <property type="entry name" value="DIENELACTONE HYDROLASE DOMAIN-CONTAINING PROTEIN-RELATED"/>
    <property type="match status" value="1"/>
</dbReference>
<dbReference type="Pfam" id="PF02129">
    <property type="entry name" value="Peptidase_S15"/>
    <property type="match status" value="1"/>
</dbReference>
<accession>A0A6J4H3U0</accession>
<organism evidence="5">
    <name type="scientific">uncultured Blastococcus sp</name>
    <dbReference type="NCBI Taxonomy" id="217144"/>
    <lineage>
        <taxon>Bacteria</taxon>
        <taxon>Bacillati</taxon>
        <taxon>Actinomycetota</taxon>
        <taxon>Actinomycetes</taxon>
        <taxon>Geodermatophilales</taxon>
        <taxon>Geodermatophilaceae</taxon>
        <taxon>Blastococcus</taxon>
        <taxon>environmental samples</taxon>
    </lineage>
</organism>
<dbReference type="InterPro" id="IPR013736">
    <property type="entry name" value="Xaa-Pro_dipept_C"/>
</dbReference>
<dbReference type="GO" id="GO:0008239">
    <property type="term" value="F:dipeptidyl-peptidase activity"/>
    <property type="evidence" value="ECO:0007669"/>
    <property type="project" value="InterPro"/>
</dbReference>
<dbReference type="Pfam" id="PF08530">
    <property type="entry name" value="PepX_C"/>
    <property type="match status" value="1"/>
</dbReference>
<evidence type="ECO:0000256" key="2">
    <source>
        <dbReference type="ARBA" id="ARBA00022801"/>
    </source>
</evidence>
<gene>
    <name evidence="5" type="ORF">AVDCRST_MAG57-241</name>
</gene>
<dbReference type="GO" id="GO:0052689">
    <property type="term" value="F:carboxylic ester hydrolase activity"/>
    <property type="evidence" value="ECO:0007669"/>
    <property type="project" value="UniProtKB-ARBA"/>
</dbReference>
<dbReference type="Gene3D" id="2.60.120.260">
    <property type="entry name" value="Galactose-binding domain-like"/>
    <property type="match status" value="1"/>
</dbReference>
<reference evidence="5" key="1">
    <citation type="submission" date="2020-02" db="EMBL/GenBank/DDBJ databases">
        <authorList>
            <person name="Meier V. D."/>
        </authorList>
    </citation>
    <scope>NUCLEOTIDE SEQUENCE</scope>
    <source>
        <strain evidence="5">AVDCRST_MAG57</strain>
    </source>
</reference>
<name>A0A6J4H3U0_9ACTN</name>
<dbReference type="NCBIfam" id="TIGR00976">
    <property type="entry name" value="CocE_NonD"/>
    <property type="match status" value="1"/>
</dbReference>